<feature type="transmembrane region" description="Helical" evidence="8">
    <location>
        <begin position="269"/>
        <end position="285"/>
    </location>
</feature>
<feature type="domain" description="Glycosyltransferase RgtA/B/C/D-like" evidence="9">
    <location>
        <begin position="63"/>
        <end position="221"/>
    </location>
</feature>
<feature type="transmembrane region" description="Helical" evidence="8">
    <location>
        <begin position="345"/>
        <end position="366"/>
    </location>
</feature>
<comment type="caution">
    <text evidence="10">The sequence shown here is derived from an EMBL/GenBank/DDBJ whole genome shotgun (WGS) entry which is preliminary data.</text>
</comment>
<feature type="transmembrane region" description="Helical" evidence="8">
    <location>
        <begin position="111"/>
        <end position="129"/>
    </location>
</feature>
<evidence type="ECO:0000256" key="4">
    <source>
        <dbReference type="ARBA" id="ARBA00022679"/>
    </source>
</evidence>
<feature type="transmembrane region" description="Helical" evidence="8">
    <location>
        <begin position="7"/>
        <end position="29"/>
    </location>
</feature>
<evidence type="ECO:0000313" key="10">
    <source>
        <dbReference type="EMBL" id="OGM88620.1"/>
    </source>
</evidence>
<evidence type="ECO:0000256" key="3">
    <source>
        <dbReference type="ARBA" id="ARBA00022676"/>
    </source>
</evidence>
<keyword evidence="7 8" id="KW-0472">Membrane</keyword>
<feature type="transmembrane region" description="Helical" evidence="8">
    <location>
        <begin position="87"/>
        <end position="106"/>
    </location>
</feature>
<comment type="subcellular location">
    <subcellularLocation>
        <location evidence="1">Cell membrane</location>
        <topology evidence="1">Multi-pass membrane protein</topology>
    </subcellularLocation>
</comment>
<feature type="transmembrane region" description="Helical" evidence="8">
    <location>
        <begin position="203"/>
        <end position="221"/>
    </location>
</feature>
<evidence type="ECO:0000256" key="5">
    <source>
        <dbReference type="ARBA" id="ARBA00022692"/>
    </source>
</evidence>
<organism evidence="10 11">
    <name type="scientific">Candidatus Woesebacteria bacterium RIFOXYD1_FULL_43_18</name>
    <dbReference type="NCBI Taxonomy" id="1802551"/>
    <lineage>
        <taxon>Bacteria</taxon>
        <taxon>Candidatus Woeseibacteriota</taxon>
    </lineage>
</organism>
<keyword evidence="2" id="KW-1003">Cell membrane</keyword>
<dbReference type="GO" id="GO:0016763">
    <property type="term" value="F:pentosyltransferase activity"/>
    <property type="evidence" value="ECO:0007669"/>
    <property type="project" value="TreeGrafter"/>
</dbReference>
<evidence type="ECO:0000256" key="2">
    <source>
        <dbReference type="ARBA" id="ARBA00022475"/>
    </source>
</evidence>
<evidence type="ECO:0000256" key="8">
    <source>
        <dbReference type="SAM" id="Phobius"/>
    </source>
</evidence>
<dbReference type="AlphaFoldDB" id="A0A1F8DJ40"/>
<dbReference type="InterPro" id="IPR038731">
    <property type="entry name" value="RgtA/B/C-like"/>
</dbReference>
<dbReference type="PANTHER" id="PTHR33908">
    <property type="entry name" value="MANNOSYLTRANSFERASE YKCB-RELATED"/>
    <property type="match status" value="1"/>
</dbReference>
<proteinExistence type="predicted"/>
<gene>
    <name evidence="10" type="ORF">A2573_03375</name>
</gene>
<evidence type="ECO:0000256" key="6">
    <source>
        <dbReference type="ARBA" id="ARBA00022989"/>
    </source>
</evidence>
<protein>
    <recommendedName>
        <fullName evidence="9">Glycosyltransferase RgtA/B/C/D-like domain-containing protein</fullName>
    </recommendedName>
</protein>
<evidence type="ECO:0000256" key="7">
    <source>
        <dbReference type="ARBA" id="ARBA00023136"/>
    </source>
</evidence>
<dbReference type="Pfam" id="PF13231">
    <property type="entry name" value="PMT_2"/>
    <property type="match status" value="1"/>
</dbReference>
<dbReference type="Proteomes" id="UP000177596">
    <property type="component" value="Unassembled WGS sequence"/>
</dbReference>
<dbReference type="InterPro" id="IPR050297">
    <property type="entry name" value="LipidA_mod_glycosyltrf_83"/>
</dbReference>
<sequence length="479" mass="55632">MELTKKLALTILVFFSLTFSLISLGKWAFNDADEGIYAEVYYESVQRNNFLNFTYLKTPWAEKPPLLFWLMRGSALVFGENEFSLRLPSAILSAASVVLVFLIVLVATNNLVASFLSGLVLLTTAYFWFTGRQVRMDVPVTASILLCFYSFLKARKHSKWFLVFGFGLACGVLFKSVIGLLIYPVILIYSWFYKDWSWLKNKWFWLGNLLALVLTAPWHIYESIIYGQKFWHSYLVLHVVDRALTTVTSGPVAPFFYYFNQILITNQPWFLLFLIIGISFLVYLYRRGVKNRKFELFLMVCSFFILVLFYVPKTRLLYYFTPMLPFMAMFIGSVTTRLIERRKNLVIACFAVVASVGLINTTLRIFSQKDRGFFLEDTKKISRTVVAEDERKVIQIASEKNLDLYLYNWNFYATLSYYATIHNDVKLKIYKNDVKMDPPCLLLIPTPLVEKIQIQTAHKILFRGEAATLVEIFSAQKLF</sequence>
<evidence type="ECO:0000259" key="9">
    <source>
        <dbReference type="Pfam" id="PF13231"/>
    </source>
</evidence>
<dbReference type="GO" id="GO:0005886">
    <property type="term" value="C:plasma membrane"/>
    <property type="evidence" value="ECO:0007669"/>
    <property type="project" value="UniProtKB-SubCell"/>
</dbReference>
<feature type="transmembrane region" description="Helical" evidence="8">
    <location>
        <begin position="294"/>
        <end position="311"/>
    </location>
</feature>
<keyword evidence="3" id="KW-0328">Glycosyltransferase</keyword>
<evidence type="ECO:0000313" key="11">
    <source>
        <dbReference type="Proteomes" id="UP000177596"/>
    </source>
</evidence>
<keyword evidence="4" id="KW-0808">Transferase</keyword>
<dbReference type="PANTHER" id="PTHR33908:SF11">
    <property type="entry name" value="MEMBRANE PROTEIN"/>
    <property type="match status" value="1"/>
</dbReference>
<dbReference type="GO" id="GO:0009103">
    <property type="term" value="P:lipopolysaccharide biosynthetic process"/>
    <property type="evidence" value="ECO:0007669"/>
    <property type="project" value="UniProtKB-ARBA"/>
</dbReference>
<dbReference type="EMBL" id="MGIL01000007">
    <property type="protein sequence ID" value="OGM88620.1"/>
    <property type="molecule type" value="Genomic_DNA"/>
</dbReference>
<evidence type="ECO:0000256" key="1">
    <source>
        <dbReference type="ARBA" id="ARBA00004651"/>
    </source>
</evidence>
<name>A0A1F8DJ40_9BACT</name>
<feature type="transmembrane region" description="Helical" evidence="8">
    <location>
        <begin position="161"/>
        <end position="191"/>
    </location>
</feature>
<accession>A0A1F8DJ40</accession>
<keyword evidence="6 8" id="KW-1133">Transmembrane helix</keyword>
<feature type="transmembrane region" description="Helical" evidence="8">
    <location>
        <begin position="317"/>
        <end position="338"/>
    </location>
</feature>
<reference evidence="10 11" key="1">
    <citation type="journal article" date="2016" name="Nat. Commun.">
        <title>Thousands of microbial genomes shed light on interconnected biogeochemical processes in an aquifer system.</title>
        <authorList>
            <person name="Anantharaman K."/>
            <person name="Brown C.T."/>
            <person name="Hug L.A."/>
            <person name="Sharon I."/>
            <person name="Castelle C.J."/>
            <person name="Probst A.J."/>
            <person name="Thomas B.C."/>
            <person name="Singh A."/>
            <person name="Wilkins M.J."/>
            <person name="Karaoz U."/>
            <person name="Brodie E.L."/>
            <person name="Williams K.H."/>
            <person name="Hubbard S.S."/>
            <person name="Banfield J.F."/>
        </authorList>
    </citation>
    <scope>NUCLEOTIDE SEQUENCE [LARGE SCALE GENOMIC DNA]</scope>
</reference>
<keyword evidence="5 8" id="KW-0812">Transmembrane</keyword>